<comment type="caution">
    <text evidence="1">The sequence shown here is derived from an EMBL/GenBank/DDBJ whole genome shotgun (WGS) entry which is preliminary data.</text>
</comment>
<dbReference type="Proteomes" id="UP000032142">
    <property type="component" value="Unassembled WGS sequence"/>
</dbReference>
<dbReference type="AlphaFoldDB" id="A0A0B0M7P5"/>
<evidence type="ECO:0000313" key="1">
    <source>
        <dbReference type="EMBL" id="KHF98097.1"/>
    </source>
</evidence>
<sequence length="36" mass="4085">MLSRITYHTLFTFELITGLLTQADSQDITTRATHTS</sequence>
<evidence type="ECO:0000313" key="2">
    <source>
        <dbReference type="Proteomes" id="UP000032142"/>
    </source>
</evidence>
<protein>
    <submittedName>
        <fullName evidence="1">Uncharacterized protein</fullName>
    </submittedName>
</protein>
<accession>A0A0B0M7P5</accession>
<proteinExistence type="predicted"/>
<organism evidence="1 2">
    <name type="scientific">Gossypium arboreum</name>
    <name type="common">Tree cotton</name>
    <name type="synonym">Gossypium nanking</name>
    <dbReference type="NCBI Taxonomy" id="29729"/>
    <lineage>
        <taxon>Eukaryota</taxon>
        <taxon>Viridiplantae</taxon>
        <taxon>Streptophyta</taxon>
        <taxon>Embryophyta</taxon>
        <taxon>Tracheophyta</taxon>
        <taxon>Spermatophyta</taxon>
        <taxon>Magnoliopsida</taxon>
        <taxon>eudicotyledons</taxon>
        <taxon>Gunneridae</taxon>
        <taxon>Pentapetalae</taxon>
        <taxon>rosids</taxon>
        <taxon>malvids</taxon>
        <taxon>Malvales</taxon>
        <taxon>Malvaceae</taxon>
        <taxon>Malvoideae</taxon>
        <taxon>Gossypium</taxon>
    </lineage>
</organism>
<keyword evidence="2" id="KW-1185">Reference proteome</keyword>
<gene>
    <name evidence="1" type="ORF">F383_37402</name>
</gene>
<reference evidence="2" key="1">
    <citation type="submission" date="2014-09" db="EMBL/GenBank/DDBJ databases">
        <authorList>
            <person name="Mudge J."/>
            <person name="Ramaraj T."/>
            <person name="Lindquist I.E."/>
            <person name="Bharti A.K."/>
            <person name="Sundararajan A."/>
            <person name="Cameron C.T."/>
            <person name="Woodward J.E."/>
            <person name="May G.D."/>
            <person name="Brubaker C."/>
            <person name="Broadhvest J."/>
            <person name="Wilkins T.A."/>
        </authorList>
    </citation>
    <scope>NUCLEOTIDE SEQUENCE</scope>
    <source>
        <strain evidence="2">cv. AKA8401</strain>
    </source>
</reference>
<dbReference type="EMBL" id="JRRC01027922">
    <property type="protein sequence ID" value="KHF98097.1"/>
    <property type="molecule type" value="Genomic_DNA"/>
</dbReference>
<name>A0A0B0M7P5_GOSAR</name>